<feature type="domain" description="PAS" evidence="7">
    <location>
        <begin position="440"/>
        <end position="501"/>
    </location>
</feature>
<dbReference type="CDD" id="cd00082">
    <property type="entry name" value="HisKA"/>
    <property type="match status" value="1"/>
</dbReference>
<dbReference type="PROSITE" id="PS50109">
    <property type="entry name" value="HIS_KIN"/>
    <property type="match status" value="1"/>
</dbReference>
<dbReference type="SUPFAM" id="SSF55874">
    <property type="entry name" value="ATPase domain of HSP90 chaperone/DNA topoisomerase II/histidine kinase"/>
    <property type="match status" value="1"/>
</dbReference>
<feature type="domain" description="Histidine kinase" evidence="6">
    <location>
        <begin position="588"/>
        <end position="808"/>
    </location>
</feature>
<evidence type="ECO:0000256" key="3">
    <source>
        <dbReference type="ARBA" id="ARBA00022553"/>
    </source>
</evidence>
<dbReference type="CDD" id="cd00130">
    <property type="entry name" value="PAS"/>
    <property type="match status" value="1"/>
</dbReference>
<dbReference type="Gene3D" id="3.30.565.10">
    <property type="entry name" value="Histidine kinase-like ATPase, C-terminal domain"/>
    <property type="match status" value="1"/>
</dbReference>
<protein>
    <recommendedName>
        <fullName evidence="2">histidine kinase</fullName>
        <ecNumber evidence="2">2.7.13.3</ecNumber>
    </recommendedName>
</protein>
<dbReference type="PROSITE" id="PS50112">
    <property type="entry name" value="PAS"/>
    <property type="match status" value="1"/>
</dbReference>
<keyword evidence="3" id="KW-0597">Phosphoprotein</keyword>
<gene>
    <name evidence="9" type="ORF">CP965_08685</name>
</gene>
<accession>A0A4V1M186</accession>
<feature type="domain" description="PAC" evidence="8">
    <location>
        <begin position="516"/>
        <end position="568"/>
    </location>
</feature>
<dbReference type="Gene3D" id="1.10.287.130">
    <property type="match status" value="1"/>
</dbReference>
<dbReference type="InterPro" id="IPR036890">
    <property type="entry name" value="HATPase_C_sf"/>
</dbReference>
<evidence type="ECO:0000259" key="8">
    <source>
        <dbReference type="PROSITE" id="PS50113"/>
    </source>
</evidence>
<organism evidence="9 10">
    <name type="scientific">Halarcobacter mediterraneus</name>
    <dbReference type="NCBI Taxonomy" id="2023153"/>
    <lineage>
        <taxon>Bacteria</taxon>
        <taxon>Pseudomonadati</taxon>
        <taxon>Campylobacterota</taxon>
        <taxon>Epsilonproteobacteria</taxon>
        <taxon>Campylobacterales</taxon>
        <taxon>Arcobacteraceae</taxon>
        <taxon>Halarcobacter</taxon>
    </lineage>
</organism>
<evidence type="ECO:0000256" key="1">
    <source>
        <dbReference type="ARBA" id="ARBA00000085"/>
    </source>
</evidence>
<evidence type="ECO:0000313" key="10">
    <source>
        <dbReference type="Proteomes" id="UP000289718"/>
    </source>
</evidence>
<feature type="transmembrane region" description="Helical" evidence="5">
    <location>
        <begin position="284"/>
        <end position="308"/>
    </location>
</feature>
<dbReference type="InterPro" id="IPR000014">
    <property type="entry name" value="PAS"/>
</dbReference>
<keyword evidence="5" id="KW-0472">Membrane</keyword>
<keyword evidence="5" id="KW-1133">Transmembrane helix</keyword>
<dbReference type="SMART" id="SM00086">
    <property type="entry name" value="PAC"/>
    <property type="match status" value="2"/>
</dbReference>
<dbReference type="SUPFAM" id="SSF47384">
    <property type="entry name" value="Homodimeric domain of signal transducing histidine kinase"/>
    <property type="match status" value="1"/>
</dbReference>
<dbReference type="InterPro" id="IPR000700">
    <property type="entry name" value="PAS-assoc_C"/>
</dbReference>
<dbReference type="Pfam" id="PF02518">
    <property type="entry name" value="HATPase_c"/>
    <property type="match status" value="1"/>
</dbReference>
<dbReference type="PROSITE" id="PS50113">
    <property type="entry name" value="PAC"/>
    <property type="match status" value="1"/>
</dbReference>
<dbReference type="Proteomes" id="UP000289718">
    <property type="component" value="Unassembled WGS sequence"/>
</dbReference>
<evidence type="ECO:0000259" key="6">
    <source>
        <dbReference type="PROSITE" id="PS50109"/>
    </source>
</evidence>
<dbReference type="Gene3D" id="3.30.450.20">
    <property type="entry name" value="PAS domain"/>
    <property type="match status" value="2"/>
</dbReference>
<evidence type="ECO:0000256" key="5">
    <source>
        <dbReference type="SAM" id="Phobius"/>
    </source>
</evidence>
<evidence type="ECO:0000259" key="7">
    <source>
        <dbReference type="PROSITE" id="PS50112"/>
    </source>
</evidence>
<dbReference type="PANTHER" id="PTHR43065">
    <property type="entry name" value="SENSOR HISTIDINE KINASE"/>
    <property type="match status" value="1"/>
</dbReference>
<reference evidence="9 10" key="1">
    <citation type="submission" date="2017-09" db="EMBL/GenBank/DDBJ databases">
        <title>Genomics of the genus Arcobacter.</title>
        <authorList>
            <person name="Perez-Cataluna A."/>
            <person name="Figueras M.J."/>
            <person name="Salas-Masso N."/>
        </authorList>
    </citation>
    <scope>NUCLEOTIDE SEQUENCE [LARGE SCALE GENOMIC DNA]</scope>
    <source>
        <strain evidence="9 10">F156-34</strain>
    </source>
</reference>
<evidence type="ECO:0000313" key="9">
    <source>
        <dbReference type="EMBL" id="RXK12645.1"/>
    </source>
</evidence>
<dbReference type="PANTHER" id="PTHR43065:SF42">
    <property type="entry name" value="TWO-COMPONENT SENSOR PPRA"/>
    <property type="match status" value="1"/>
</dbReference>
<sequence>MKKRIKIIVATLVALLSILSSIMYSFSMLKDEAIDSYIKISQLNAKAFSKELNQDISNIEQSILNLSSIIEKNNDSKINLHLEKILRSYPQIRSINILKDEKILFSSNEHNIDLFIKNQNFFPKAIFDSSLLQVSTPWIGRDFISGNSVYLNDEEINKHDLSFIPLLKKIKVANKEYDVIVNLNSEYFSNRFILNMNTENIVFEIIRLDGILLMSTKETNKLGKQISKNDLLDEAVEKNQATGIENIDEVKYIVTYILTEDYPLALGVKLDYEKSLLNWNKKQYNFFVVTSMIIILCISIAFLFFYLYNKKIEQEIKLQRKEVQSQEKFKLLFQDSHFLASVINSNGTIEEMNNRALSFLGETSSSIKEKAFWDLDCWEDKSQVKTMIENFSNRKYQGELTIKNKENKERIIDFTLSSLTTEEENLLVVIGIDVTQKKEKEAKLKQAYTVFNNTRDGIMITDKATNILDINKAFEKITGYYKSEVINKQTNILKSSVHSKDFYKKMWINLEQNGFWEGEITNKNKKGENFTEWLTINAIYNKNKEVINYIGVFSDITEQKLKEKLLKEKDLTLYQQSKMAAMGEMIGNIAHQWRQPLSVISSAATGVLVQREIGVSNEESEESSLKAINKSAQYLSQTIDDFRNFLKLEKEVKLFNISKAIEDAINLSNIKSKTTGINLLLNLDETLEVYGIKNEFIQVLINILNNAKDALKEKDEKIILIETKKSNTNINIKIQDNAGGISPEIIERIFEPYFTTKHQSQGTGIGLYMSLEIIKNHMNGKLDVKNESFFYNNRKLFGANFLITLPIK</sequence>
<dbReference type="NCBIfam" id="TIGR00229">
    <property type="entry name" value="sensory_box"/>
    <property type="match status" value="2"/>
</dbReference>
<feature type="coiled-coil region" evidence="4">
    <location>
        <begin position="697"/>
        <end position="724"/>
    </location>
</feature>
<dbReference type="SUPFAM" id="SSF55785">
    <property type="entry name" value="PYP-like sensor domain (PAS domain)"/>
    <property type="match status" value="2"/>
</dbReference>
<dbReference type="OrthoDB" id="9761263at2"/>
<dbReference type="EC" id="2.7.13.3" evidence="2"/>
<keyword evidence="10" id="KW-1185">Reference proteome</keyword>
<dbReference type="RefSeq" id="WP_129061703.1">
    <property type="nucleotide sequence ID" value="NZ_NXIE01000003.1"/>
</dbReference>
<dbReference type="PRINTS" id="PR00344">
    <property type="entry name" value="BCTRLSENSOR"/>
</dbReference>
<name>A0A4V1M186_9BACT</name>
<dbReference type="InterPro" id="IPR003661">
    <property type="entry name" value="HisK_dim/P_dom"/>
</dbReference>
<dbReference type="SMART" id="SM00388">
    <property type="entry name" value="HisKA"/>
    <property type="match status" value="1"/>
</dbReference>
<dbReference type="GO" id="GO:0000155">
    <property type="term" value="F:phosphorelay sensor kinase activity"/>
    <property type="evidence" value="ECO:0007669"/>
    <property type="project" value="InterPro"/>
</dbReference>
<dbReference type="Pfam" id="PF13426">
    <property type="entry name" value="PAS_9"/>
    <property type="match status" value="2"/>
</dbReference>
<dbReference type="EMBL" id="NXIE01000003">
    <property type="protein sequence ID" value="RXK12645.1"/>
    <property type="molecule type" value="Genomic_DNA"/>
</dbReference>
<evidence type="ECO:0000256" key="2">
    <source>
        <dbReference type="ARBA" id="ARBA00012438"/>
    </source>
</evidence>
<evidence type="ECO:0000256" key="4">
    <source>
        <dbReference type="SAM" id="Coils"/>
    </source>
</evidence>
<comment type="caution">
    <text evidence="9">The sequence shown here is derived from an EMBL/GenBank/DDBJ whole genome shotgun (WGS) entry which is preliminary data.</text>
</comment>
<dbReference type="InterPro" id="IPR003594">
    <property type="entry name" value="HATPase_dom"/>
</dbReference>
<dbReference type="InterPro" id="IPR035965">
    <property type="entry name" value="PAS-like_dom_sf"/>
</dbReference>
<comment type="catalytic activity">
    <reaction evidence="1">
        <text>ATP + protein L-histidine = ADP + protein N-phospho-L-histidine.</text>
        <dbReference type="EC" id="2.7.13.3"/>
    </reaction>
</comment>
<dbReference type="InterPro" id="IPR036097">
    <property type="entry name" value="HisK_dim/P_sf"/>
</dbReference>
<dbReference type="SMART" id="SM00091">
    <property type="entry name" value="PAS"/>
    <property type="match status" value="2"/>
</dbReference>
<dbReference type="SMART" id="SM00387">
    <property type="entry name" value="HATPase_c"/>
    <property type="match status" value="1"/>
</dbReference>
<dbReference type="Pfam" id="PF00512">
    <property type="entry name" value="HisKA"/>
    <property type="match status" value="1"/>
</dbReference>
<dbReference type="InterPro" id="IPR004358">
    <property type="entry name" value="Sig_transdc_His_kin-like_C"/>
</dbReference>
<dbReference type="AlphaFoldDB" id="A0A4V1M186"/>
<proteinExistence type="predicted"/>
<keyword evidence="5" id="KW-0812">Transmembrane</keyword>
<dbReference type="InterPro" id="IPR001610">
    <property type="entry name" value="PAC"/>
</dbReference>
<dbReference type="InterPro" id="IPR005467">
    <property type="entry name" value="His_kinase_dom"/>
</dbReference>
<keyword evidence="4" id="KW-0175">Coiled coil</keyword>